<organism evidence="2 3">
    <name type="scientific">Anaeramoeba ignava</name>
    <name type="common">Anaerobic marine amoeba</name>
    <dbReference type="NCBI Taxonomy" id="1746090"/>
    <lineage>
        <taxon>Eukaryota</taxon>
        <taxon>Metamonada</taxon>
        <taxon>Anaeramoebidae</taxon>
        <taxon>Anaeramoeba</taxon>
    </lineage>
</organism>
<feature type="region of interest" description="Disordered" evidence="1">
    <location>
        <begin position="20"/>
        <end position="49"/>
    </location>
</feature>
<evidence type="ECO:0000313" key="3">
    <source>
        <dbReference type="Proteomes" id="UP001149090"/>
    </source>
</evidence>
<accession>A0A9Q0RB32</accession>
<dbReference type="InterPro" id="IPR013865">
    <property type="entry name" value="FAM32A"/>
</dbReference>
<evidence type="ECO:0000313" key="2">
    <source>
        <dbReference type="EMBL" id="KAJ5073722.1"/>
    </source>
</evidence>
<name>A0A9Q0RB32_ANAIG</name>
<dbReference type="OMA" id="YTIPHID"/>
<feature type="compositionally biased region" description="Basic and acidic residues" evidence="1">
    <location>
        <begin position="145"/>
        <end position="169"/>
    </location>
</feature>
<protein>
    <submittedName>
        <fullName evidence="2">Uncharacterized protein</fullName>
    </submittedName>
</protein>
<comment type="caution">
    <text evidence="2">The sequence shown here is derived from an EMBL/GenBank/DDBJ whole genome shotgun (WGS) entry which is preliminary data.</text>
</comment>
<dbReference type="Proteomes" id="UP001149090">
    <property type="component" value="Unassembled WGS sequence"/>
</dbReference>
<feature type="compositionally biased region" description="Basic residues" evidence="1">
    <location>
        <begin position="28"/>
        <end position="39"/>
    </location>
</feature>
<dbReference type="OrthoDB" id="205403at2759"/>
<evidence type="ECO:0000256" key="1">
    <source>
        <dbReference type="SAM" id="MobiDB-lite"/>
    </source>
</evidence>
<dbReference type="GO" id="GO:0005730">
    <property type="term" value="C:nucleolus"/>
    <property type="evidence" value="ECO:0007669"/>
    <property type="project" value="TreeGrafter"/>
</dbReference>
<keyword evidence="3" id="KW-1185">Reference proteome</keyword>
<dbReference type="PANTHER" id="PTHR13282:SF6">
    <property type="entry name" value="PROTEIN FAM32A"/>
    <property type="match status" value="1"/>
</dbReference>
<feature type="region of interest" description="Disordered" evidence="1">
    <location>
        <begin position="69"/>
        <end position="114"/>
    </location>
</feature>
<feature type="region of interest" description="Disordered" evidence="1">
    <location>
        <begin position="137"/>
        <end position="169"/>
    </location>
</feature>
<gene>
    <name evidence="2" type="ORF">M0811_08286</name>
</gene>
<feature type="compositionally biased region" description="Basic and acidic residues" evidence="1">
    <location>
        <begin position="93"/>
        <end position="114"/>
    </location>
</feature>
<dbReference type="EMBL" id="JAPDFW010000072">
    <property type="protein sequence ID" value="KAJ5073722.1"/>
    <property type="molecule type" value="Genomic_DNA"/>
</dbReference>
<sequence>MTESYQNIVRGRLRFKGGLLPVKENPNIKKRSRRKKRRERLNEKESILNDPKLLEELENVEDQDEINKILSQHKQTKENEKEENNSKNPIEVNQEKENTEQNENEDKEKPLFEREMTESEKLYYKILLKREKEKAKQLARTSHRQRVEEFNERLASLPEHHDIPKVGPG</sequence>
<reference evidence="2" key="1">
    <citation type="submission" date="2022-10" db="EMBL/GenBank/DDBJ databases">
        <title>Novel sulphate-reducing endosymbionts in the free-living metamonad Anaeramoeba.</title>
        <authorList>
            <person name="Jerlstrom-Hultqvist J."/>
            <person name="Cepicka I."/>
            <person name="Gallot-Lavallee L."/>
            <person name="Salas-Leiva D."/>
            <person name="Curtis B.A."/>
            <person name="Zahonova K."/>
            <person name="Pipaliya S."/>
            <person name="Dacks J."/>
            <person name="Roger A.J."/>
        </authorList>
    </citation>
    <scope>NUCLEOTIDE SEQUENCE</scope>
    <source>
        <strain evidence="2">BMAN</strain>
    </source>
</reference>
<dbReference type="AlphaFoldDB" id="A0A9Q0RB32"/>
<feature type="compositionally biased region" description="Basic and acidic residues" evidence="1">
    <location>
        <begin position="40"/>
        <end position="49"/>
    </location>
</feature>
<proteinExistence type="predicted"/>
<feature type="compositionally biased region" description="Basic and acidic residues" evidence="1">
    <location>
        <begin position="75"/>
        <end position="85"/>
    </location>
</feature>
<dbReference type="PANTHER" id="PTHR13282">
    <property type="entry name" value="PROTEIN FAM32A"/>
    <property type="match status" value="1"/>
</dbReference>